<evidence type="ECO:0000259" key="4">
    <source>
        <dbReference type="PROSITE" id="PS50110"/>
    </source>
</evidence>
<accession>A0A8S1TKC2</accession>
<dbReference type="GO" id="GO:0000160">
    <property type="term" value="P:phosphorelay signal transduction system"/>
    <property type="evidence" value="ECO:0007669"/>
    <property type="project" value="InterPro"/>
</dbReference>
<comment type="caution">
    <text evidence="5">The sequence shown here is derived from an EMBL/GenBank/DDBJ whole genome shotgun (WGS) entry which is preliminary data.</text>
</comment>
<feature type="modified residue" description="4-aspartylphosphate" evidence="2">
    <location>
        <position position="466"/>
    </location>
</feature>
<keyword evidence="1 2" id="KW-0597">Phosphoprotein</keyword>
<gene>
    <name evidence="5" type="ORF">POCTA_138.1.T0260126</name>
</gene>
<dbReference type="AlphaFoldDB" id="A0A8S1TKC2"/>
<dbReference type="PANTHER" id="PTHR43719:SF28">
    <property type="entry name" value="PEROXIDE STRESS-ACTIVATED HISTIDINE KINASE MAK1-RELATED"/>
    <property type="match status" value="1"/>
</dbReference>
<sequence>MYNHDEFRKVKYDFLITLLPGIKSMRSTYHEILNAHNNIFGDLGNNQLQIQFTKNVHDFEPFQDADSYDIDNLFINVSMNVYEKIMYDYKLIVIVFIFCEQEKFDWNKLHELVEVIKNRSFKKFILIGIKDIGEPYQNLLNYEVFNKNIFYEISIKRDHNNYDYVSDQLKNIFWEIRDNLMDPKDMRINLQQEYQEKVMKIKVFDDFQNINVIQLGEECIKMFQLQAEQKNINLTLKTNIKPLYIYTDKNRLKWIIIHLLANAMKFTIEGSISIKITQRGFLVDVGVEDTGIGMSQQDQNSFNQKLDIKRVGLGLVISDKIAQQLSSDGQGLKVIARDTKQSYFYLILKIKQFHAKINSSKLQQVEITENESPLFDKHIQLSQFRMTFNHDQNSFADDQKLIDKINCQHILIVDANVFNQNSLERQIQQFTKTQIDKNNSGIEAIESVKSKKCNQNCQGYNTVFMDMEMPGLDGLQASAQILQFNAKIKIFIVSGYEKSQFDEESKKIGIQEFLVKPISKDVIQRVILENNL</sequence>
<dbReference type="CDD" id="cd17546">
    <property type="entry name" value="REC_hyHK_CKI1_RcsC-like"/>
    <property type="match status" value="1"/>
</dbReference>
<keyword evidence="6" id="KW-1185">Reference proteome</keyword>
<dbReference type="InterPro" id="IPR001789">
    <property type="entry name" value="Sig_transdc_resp-reg_receiver"/>
</dbReference>
<dbReference type="PROSITE" id="PS50110">
    <property type="entry name" value="RESPONSE_REGULATORY"/>
    <property type="match status" value="1"/>
</dbReference>
<evidence type="ECO:0000259" key="3">
    <source>
        <dbReference type="PROSITE" id="PS50109"/>
    </source>
</evidence>
<evidence type="ECO:0000256" key="2">
    <source>
        <dbReference type="PROSITE-ProRule" id="PRU00169"/>
    </source>
</evidence>
<dbReference type="SMART" id="SM00387">
    <property type="entry name" value="HATPase_c"/>
    <property type="match status" value="1"/>
</dbReference>
<proteinExistence type="predicted"/>
<name>A0A8S1TKC2_PAROT</name>
<dbReference type="InterPro" id="IPR005467">
    <property type="entry name" value="His_kinase_dom"/>
</dbReference>
<dbReference type="PANTHER" id="PTHR43719">
    <property type="entry name" value="TWO-COMPONENT HISTIDINE KINASE"/>
    <property type="match status" value="1"/>
</dbReference>
<dbReference type="SMART" id="SM00448">
    <property type="entry name" value="REC"/>
    <property type="match status" value="1"/>
</dbReference>
<reference evidence="5" key="1">
    <citation type="submission" date="2021-01" db="EMBL/GenBank/DDBJ databases">
        <authorList>
            <consortium name="Genoscope - CEA"/>
            <person name="William W."/>
        </authorList>
    </citation>
    <scope>NUCLEOTIDE SEQUENCE</scope>
</reference>
<organism evidence="5 6">
    <name type="scientific">Paramecium octaurelia</name>
    <dbReference type="NCBI Taxonomy" id="43137"/>
    <lineage>
        <taxon>Eukaryota</taxon>
        <taxon>Sar</taxon>
        <taxon>Alveolata</taxon>
        <taxon>Ciliophora</taxon>
        <taxon>Intramacronucleata</taxon>
        <taxon>Oligohymenophorea</taxon>
        <taxon>Peniculida</taxon>
        <taxon>Parameciidae</taxon>
        <taxon>Paramecium</taxon>
    </lineage>
</organism>
<protein>
    <submittedName>
        <fullName evidence="5">Uncharacterized protein</fullName>
    </submittedName>
</protein>
<feature type="domain" description="Histidine kinase" evidence="3">
    <location>
        <begin position="164"/>
        <end position="352"/>
    </location>
</feature>
<evidence type="ECO:0000256" key="1">
    <source>
        <dbReference type="ARBA" id="ARBA00022553"/>
    </source>
</evidence>
<dbReference type="InterPro" id="IPR050956">
    <property type="entry name" value="2C_system_His_kinase"/>
</dbReference>
<feature type="domain" description="Response regulatory" evidence="4">
    <location>
        <begin position="409"/>
        <end position="531"/>
    </location>
</feature>
<evidence type="ECO:0000313" key="6">
    <source>
        <dbReference type="Proteomes" id="UP000683925"/>
    </source>
</evidence>
<dbReference type="Pfam" id="PF02518">
    <property type="entry name" value="HATPase_c"/>
    <property type="match status" value="1"/>
</dbReference>
<dbReference type="PROSITE" id="PS50109">
    <property type="entry name" value="HIS_KIN"/>
    <property type="match status" value="1"/>
</dbReference>
<dbReference type="InterPro" id="IPR003594">
    <property type="entry name" value="HATPase_dom"/>
</dbReference>
<dbReference type="EMBL" id="CAJJDP010000026">
    <property type="protein sequence ID" value="CAD8152194.1"/>
    <property type="molecule type" value="Genomic_DNA"/>
</dbReference>
<dbReference type="Proteomes" id="UP000683925">
    <property type="component" value="Unassembled WGS sequence"/>
</dbReference>
<dbReference type="OrthoDB" id="60033at2759"/>
<dbReference type="Pfam" id="PF00072">
    <property type="entry name" value="Response_reg"/>
    <property type="match status" value="1"/>
</dbReference>
<evidence type="ECO:0000313" key="5">
    <source>
        <dbReference type="EMBL" id="CAD8152194.1"/>
    </source>
</evidence>